<dbReference type="InterPro" id="IPR014162">
    <property type="entry name" value="CpoB_C"/>
</dbReference>
<feature type="domain" description="YbgF trimerisation" evidence="3">
    <location>
        <begin position="74"/>
        <end position="126"/>
    </location>
</feature>
<keyword evidence="1" id="KW-0131">Cell cycle</keyword>
<dbReference type="PROSITE" id="PS50005">
    <property type="entry name" value="TPR"/>
    <property type="match status" value="1"/>
</dbReference>
<sequence>MNSACGLSHAVYVYGVIMNHSLKRYVERLCGAGAIVLPLSVLPLTATAQQPLVQDLSNSSNSSFYQQTQRQEASSGNLVLFNQVQEHQQEIQQLRGQIEELRHQLEQLRRQSQQQYLDIEDRLMSSGPTQIEQSTPAVEPEAAEEVVNAPSSRNVSEDAQADYQAAFAHVQARRFDEAIAAFEAFVSDHPDTSLTANGHYWLGELYAAEGELDAADQAFSRVIEEYSGSSKVPDAIYKLGLVKARKGEAERSRELLEQVRDDYPQSSAAGLANDFLRQSAS</sequence>
<dbReference type="SUPFAM" id="SSF48452">
    <property type="entry name" value="TPR-like"/>
    <property type="match status" value="1"/>
</dbReference>
<dbReference type="HAMAP" id="MF_02066">
    <property type="entry name" value="CpoB"/>
    <property type="match status" value="1"/>
</dbReference>
<proteinExistence type="inferred from homology"/>
<evidence type="ECO:0000313" key="5">
    <source>
        <dbReference type="Proteomes" id="UP000011651"/>
    </source>
</evidence>
<keyword evidence="1" id="KW-0175">Coiled coil</keyword>
<comment type="subcellular location">
    <subcellularLocation>
        <location evidence="1">Periplasm</location>
    </subcellularLocation>
</comment>
<dbReference type="Pfam" id="PF16331">
    <property type="entry name" value="TolA_bind_tri"/>
    <property type="match status" value="1"/>
</dbReference>
<dbReference type="Gene3D" id="1.20.5.110">
    <property type="match status" value="1"/>
</dbReference>
<dbReference type="InterPro" id="IPR034706">
    <property type="entry name" value="CpoB"/>
</dbReference>
<dbReference type="Gene3D" id="1.25.40.10">
    <property type="entry name" value="Tetratricopeptide repeat domain"/>
    <property type="match status" value="1"/>
</dbReference>
<dbReference type="InterPro" id="IPR032519">
    <property type="entry name" value="YbgF_tri"/>
</dbReference>
<dbReference type="Pfam" id="PF13174">
    <property type="entry name" value="TPR_6"/>
    <property type="match status" value="1"/>
</dbReference>
<dbReference type="InterPro" id="IPR019734">
    <property type="entry name" value="TPR_rpt"/>
</dbReference>
<keyword evidence="1" id="KW-0574">Periplasm</keyword>
<dbReference type="PATRIC" id="fig|1204738.3.peg.1467"/>
<organism evidence="4 5">
    <name type="scientific">Vreelandella titanicae BH1</name>
    <dbReference type="NCBI Taxonomy" id="1204738"/>
    <lineage>
        <taxon>Bacteria</taxon>
        <taxon>Pseudomonadati</taxon>
        <taxon>Pseudomonadota</taxon>
        <taxon>Gammaproteobacteria</taxon>
        <taxon>Oceanospirillales</taxon>
        <taxon>Halomonadaceae</taxon>
        <taxon>Vreelandella</taxon>
    </lineage>
</organism>
<dbReference type="GO" id="GO:0043093">
    <property type="term" value="P:FtsZ-dependent cytokinesis"/>
    <property type="evidence" value="ECO:0007669"/>
    <property type="project" value="UniProtKB-UniRule"/>
</dbReference>
<name>L9UCE7_9GAMM</name>
<protein>
    <recommendedName>
        <fullName evidence="1">Cell division coordinator CpoB</fullName>
    </recommendedName>
</protein>
<dbReference type="GO" id="GO:0070206">
    <property type="term" value="P:protein trimerization"/>
    <property type="evidence" value="ECO:0007669"/>
    <property type="project" value="InterPro"/>
</dbReference>
<reference evidence="4 5" key="1">
    <citation type="journal article" date="2013" name="Genome Announc.">
        <title>Draft Genome of the Marine Gammaproteobacterium Halomonas titanicae.</title>
        <authorList>
            <person name="Sanchez-Porro C."/>
            <person name="de la Haba R.R."/>
            <person name="Cruz-Hernandez N."/>
            <person name="Gonzalez J.M."/>
            <person name="Reyes-Guirao C."/>
            <person name="Navarro-Sampedro L."/>
            <person name="Carballo M."/>
            <person name="Ventosa A."/>
        </authorList>
    </citation>
    <scope>NUCLEOTIDE SEQUENCE [LARGE SCALE GENOMIC DNA]</scope>
    <source>
        <strain evidence="4 5">BH1</strain>
    </source>
</reference>
<dbReference type="Proteomes" id="UP000011651">
    <property type="component" value="Unassembled WGS sequence"/>
</dbReference>
<feature type="repeat" description="TPR" evidence="2">
    <location>
        <begin position="196"/>
        <end position="229"/>
    </location>
</feature>
<dbReference type="InterPro" id="IPR011990">
    <property type="entry name" value="TPR-like_helical_dom_sf"/>
</dbReference>
<dbReference type="Pfam" id="PF13432">
    <property type="entry name" value="TPR_16"/>
    <property type="match status" value="1"/>
</dbReference>
<comment type="function">
    <text evidence="1">Mediates coordination of peptidoglycan synthesis and outer membrane constriction during cell division.</text>
</comment>
<evidence type="ECO:0000256" key="2">
    <source>
        <dbReference type="PROSITE-ProRule" id="PRU00339"/>
    </source>
</evidence>
<dbReference type="GO" id="GO:0030288">
    <property type="term" value="C:outer membrane-bounded periplasmic space"/>
    <property type="evidence" value="ECO:0007669"/>
    <property type="project" value="UniProtKB-UniRule"/>
</dbReference>
<keyword evidence="1" id="KW-0732">Signal</keyword>
<comment type="similarity">
    <text evidence="1">Belongs to the CpoB family.</text>
</comment>
<keyword evidence="1" id="KW-0132">Cell division</keyword>
<gene>
    <name evidence="1" type="primary">cpoB</name>
    <name evidence="4" type="ORF">HALTITAN_0970</name>
</gene>
<evidence type="ECO:0000256" key="1">
    <source>
        <dbReference type="HAMAP-Rule" id="MF_02066"/>
    </source>
</evidence>
<dbReference type="NCBIfam" id="TIGR02795">
    <property type="entry name" value="tol_pal_ybgF"/>
    <property type="match status" value="1"/>
</dbReference>
<accession>L9UCE7</accession>
<evidence type="ECO:0000259" key="3">
    <source>
        <dbReference type="Pfam" id="PF16331"/>
    </source>
</evidence>
<keyword evidence="2" id="KW-0802">TPR repeat</keyword>
<dbReference type="EMBL" id="AOPO01000002">
    <property type="protein sequence ID" value="ELY22387.1"/>
    <property type="molecule type" value="Genomic_DNA"/>
</dbReference>
<comment type="caution">
    <text evidence="4">The sequence shown here is derived from an EMBL/GenBank/DDBJ whole genome shotgun (WGS) entry which is preliminary data.</text>
</comment>
<feature type="coiled-coil region" evidence="1">
    <location>
        <begin position="77"/>
        <end position="122"/>
    </location>
</feature>
<evidence type="ECO:0000313" key="4">
    <source>
        <dbReference type="EMBL" id="ELY22387.1"/>
    </source>
</evidence>
<dbReference type="AlphaFoldDB" id="L9UCE7"/>